<dbReference type="GO" id="GO:0010073">
    <property type="term" value="P:meristem maintenance"/>
    <property type="evidence" value="ECO:0007669"/>
    <property type="project" value="InterPro"/>
</dbReference>
<dbReference type="RefSeq" id="XP_016433320.1">
    <property type="nucleotide sequence ID" value="XM_016577834.1"/>
</dbReference>
<dbReference type="GeneID" id="107759820"/>
<dbReference type="InterPro" id="IPR044824">
    <property type="entry name" value="MAIN-like"/>
</dbReference>
<protein>
    <submittedName>
        <fullName evidence="2">Uncharacterized protein LOC107759820</fullName>
    </submittedName>
</protein>
<dbReference type="KEGG" id="nta:107759820"/>
<dbReference type="PaxDb" id="4097-A0A1S3X029"/>
<dbReference type="STRING" id="4097.A0A1S3X029"/>
<evidence type="ECO:0000313" key="1">
    <source>
        <dbReference type="Proteomes" id="UP000790787"/>
    </source>
</evidence>
<keyword evidence="1" id="KW-1185">Reference proteome</keyword>
<dbReference type="AlphaFoldDB" id="A0A1S3X029"/>
<reference evidence="2" key="2">
    <citation type="submission" date="2025-08" db="UniProtKB">
        <authorList>
            <consortium name="RefSeq"/>
        </authorList>
    </citation>
    <scope>IDENTIFICATION</scope>
    <source>
        <tissue evidence="2">Leaf</tissue>
    </source>
</reference>
<accession>A0A1S3X029</accession>
<dbReference type="OrthoDB" id="1223573at2759"/>
<reference evidence="1" key="1">
    <citation type="journal article" date="2014" name="Nat. Commun.">
        <title>The tobacco genome sequence and its comparison with those of tomato and potato.</title>
        <authorList>
            <person name="Sierro N."/>
            <person name="Battey J.N."/>
            <person name="Ouadi S."/>
            <person name="Bakaher N."/>
            <person name="Bovet L."/>
            <person name="Willig A."/>
            <person name="Goepfert S."/>
            <person name="Peitsch M.C."/>
            <person name="Ivanov N.V."/>
        </authorList>
    </citation>
    <scope>NUCLEOTIDE SEQUENCE [LARGE SCALE GENOMIC DNA]</scope>
</reference>
<dbReference type="PANTHER" id="PTHR46033">
    <property type="entry name" value="PROTEIN MAIN-LIKE 2"/>
    <property type="match status" value="1"/>
</dbReference>
<sequence length="724" mass="82833">MLEKPMTDSIFEVREELMVSPLGGIPQHRTAHFLKPIVSSPDGPPLKLPSLPFSSESEWPLKVSFNGWRLPQNKWKKWVESMKSVHYSVWKAAGIHEAIIGSVYKIHSYKDLIFGMTERWCCETNTFIFPWGEASITLEDMMILGGFSVLGGTVSLQPLQSPELVEIQENLEKARKKLIRMKTDNHNGWLNHFMNSGHRFEHEAFLSLWLSRFVFPGNEYGKIGIHVFPIAVNLAKGTRLALAPAVLASIYRDLSLLKQTMEIASSSNERNNENVGDSVDILALTLWAPLLFVQVWAWERLLPLQPEQARKCSMASGVRIGRWHNVKQLDVINVRNIIDSSGETFLWRPYALASVGGWSVPKFYKERSEEWTIIEGQNVEQELESFVRCLRLSELVGLDCQEPYQPHRVAMQFGYDQDFPKWIPRSCSCPQVAWYNYSRPIDSDLKLYYPSRLSESDVTAQYLRWWRKEVLFLAVAFKGVLHGLRSKRRSRRLSSLYAPPAFAPKLKHVKVAIDYNLKKAQVESYPDVPPGFPPKCGEVNDRKRISMMEKKVQVENYPDVPPGCPPKCDEINDKKHIWMMEKKVKVENFPDVPPGFPPKCGEVSDKKHISMMEKKVKVENCPDVPIGFPPKFGEINEKKHISMMEKKVKVENFLDVPPGFPPKCGEVNDKKHISVMEKKVKVENFPYVPIGFPPKCGEVKNISMGISQTMAFNGNTAEERKHIP</sequence>
<name>A0A1S3X029_TOBAC</name>
<dbReference type="OMA" id="GFPPKCG"/>
<evidence type="ECO:0000313" key="2">
    <source>
        <dbReference type="RefSeq" id="XP_016433320.2"/>
    </source>
</evidence>
<organism evidence="1 2">
    <name type="scientific">Nicotiana tabacum</name>
    <name type="common">Common tobacco</name>
    <dbReference type="NCBI Taxonomy" id="4097"/>
    <lineage>
        <taxon>Eukaryota</taxon>
        <taxon>Viridiplantae</taxon>
        <taxon>Streptophyta</taxon>
        <taxon>Embryophyta</taxon>
        <taxon>Tracheophyta</taxon>
        <taxon>Spermatophyta</taxon>
        <taxon>Magnoliopsida</taxon>
        <taxon>eudicotyledons</taxon>
        <taxon>Gunneridae</taxon>
        <taxon>Pentapetalae</taxon>
        <taxon>asterids</taxon>
        <taxon>lamiids</taxon>
        <taxon>Solanales</taxon>
        <taxon>Solanaceae</taxon>
        <taxon>Nicotianoideae</taxon>
        <taxon>Nicotianeae</taxon>
        <taxon>Nicotiana</taxon>
    </lineage>
</organism>
<gene>
    <name evidence="2" type="primary">LOC107759820</name>
</gene>
<dbReference type="InterPro" id="IPR019557">
    <property type="entry name" value="AminoTfrase-like_pln_mobile"/>
</dbReference>
<proteinExistence type="predicted"/>
<dbReference type="Proteomes" id="UP000790787">
    <property type="component" value="Chromosome 10"/>
</dbReference>
<dbReference type="PANTHER" id="PTHR46033:SF67">
    <property type="entry name" value="AMINOTRANSFERASE-LIKE, PLANT MOBILE DOMAIN FAMILY PROTEIN"/>
    <property type="match status" value="1"/>
</dbReference>
<dbReference type="Pfam" id="PF10536">
    <property type="entry name" value="PMD"/>
    <property type="match status" value="1"/>
</dbReference>
<dbReference type="RefSeq" id="XP_016433320.2">
    <property type="nucleotide sequence ID" value="XM_016577834.2"/>
</dbReference>